<evidence type="ECO:0000256" key="1">
    <source>
        <dbReference type="ARBA" id="ARBA00001917"/>
    </source>
</evidence>
<evidence type="ECO:0000256" key="6">
    <source>
        <dbReference type="ARBA" id="ARBA00023002"/>
    </source>
</evidence>
<evidence type="ECO:0000256" key="2">
    <source>
        <dbReference type="ARBA" id="ARBA00007118"/>
    </source>
</evidence>
<comment type="similarity">
    <text evidence="2">Belongs to the nitroreductase family.</text>
</comment>
<dbReference type="InterPro" id="IPR033878">
    <property type="entry name" value="NfsB-like"/>
</dbReference>
<name>A0AB39VZ21_9FLAO</name>
<keyword evidence="4" id="KW-0288">FMN</keyword>
<dbReference type="AlphaFoldDB" id="A0AB39VZ21"/>
<dbReference type="PANTHER" id="PTHR43673:SF2">
    <property type="entry name" value="NITROREDUCTASE"/>
    <property type="match status" value="1"/>
</dbReference>
<feature type="domain" description="Nitroreductase" evidence="7">
    <location>
        <begin position="10"/>
        <end position="186"/>
    </location>
</feature>
<dbReference type="SUPFAM" id="SSF55469">
    <property type="entry name" value="FMN-dependent nitroreductase-like"/>
    <property type="match status" value="1"/>
</dbReference>
<dbReference type="InterPro" id="IPR000415">
    <property type="entry name" value="Nitroreductase-like"/>
</dbReference>
<organism evidence="8">
    <name type="scientific">Flavobacterium sp. WC2409</name>
    <dbReference type="NCBI Taxonomy" id="3234139"/>
    <lineage>
        <taxon>Bacteria</taxon>
        <taxon>Pseudomonadati</taxon>
        <taxon>Bacteroidota</taxon>
        <taxon>Flavobacteriia</taxon>
        <taxon>Flavobacteriales</taxon>
        <taxon>Flavobacteriaceae</taxon>
        <taxon>Flavobacterium</taxon>
    </lineage>
</organism>
<reference evidence="8" key="1">
    <citation type="submission" date="2024-07" db="EMBL/GenBank/DDBJ databases">
        <authorList>
            <person name="Biller S.J."/>
        </authorList>
    </citation>
    <scope>NUCLEOTIDE SEQUENCE</scope>
    <source>
        <strain evidence="8">WC2409</strain>
    </source>
</reference>
<keyword evidence="5" id="KW-0521">NADP</keyword>
<evidence type="ECO:0000313" key="8">
    <source>
        <dbReference type="EMBL" id="XDU94013.1"/>
    </source>
</evidence>
<sequence>MNTFLDKQNWRYATKKFDSSKKITESDLDFLKEAVRLSASSFGLQLYKVIIIENPEIKAQLLPVAYGQSQITDASHLFVFANQTNVGNTEIDAYLKNTSEIRELPLEALAGYGDYIKGFVNPIPEDAKNVWTAKQTYLALGNLLNAAAELNIDATPMEGFNAAQFNEILGLDKLNLNAAVIAPVGYRHTEDDTQHYKKVRKSNEDLFITL</sequence>
<dbReference type="GO" id="GO:0016491">
    <property type="term" value="F:oxidoreductase activity"/>
    <property type="evidence" value="ECO:0007669"/>
    <property type="project" value="UniProtKB-KW"/>
</dbReference>
<accession>A0AB39VZ21</accession>
<dbReference type="RefSeq" id="WP_367770939.1">
    <property type="nucleotide sequence ID" value="NZ_CP165625.1"/>
</dbReference>
<comment type="cofactor">
    <cofactor evidence="1">
        <name>FMN</name>
        <dbReference type="ChEBI" id="CHEBI:58210"/>
    </cofactor>
</comment>
<evidence type="ECO:0000256" key="5">
    <source>
        <dbReference type="ARBA" id="ARBA00022857"/>
    </source>
</evidence>
<dbReference type="Gene3D" id="3.40.109.10">
    <property type="entry name" value="NADH Oxidase"/>
    <property type="match status" value="1"/>
</dbReference>
<dbReference type="EMBL" id="CP165625">
    <property type="protein sequence ID" value="XDU94013.1"/>
    <property type="molecule type" value="Genomic_DNA"/>
</dbReference>
<dbReference type="Pfam" id="PF00881">
    <property type="entry name" value="Nitroreductase"/>
    <property type="match status" value="1"/>
</dbReference>
<keyword evidence="3" id="KW-0285">Flavoprotein</keyword>
<evidence type="ECO:0000256" key="4">
    <source>
        <dbReference type="ARBA" id="ARBA00022643"/>
    </source>
</evidence>
<keyword evidence="6" id="KW-0560">Oxidoreductase</keyword>
<gene>
    <name evidence="8" type="ORF">AB3G34_08915</name>
</gene>
<dbReference type="CDD" id="cd02149">
    <property type="entry name" value="NfsB-like"/>
    <property type="match status" value="1"/>
</dbReference>
<evidence type="ECO:0000259" key="7">
    <source>
        <dbReference type="Pfam" id="PF00881"/>
    </source>
</evidence>
<evidence type="ECO:0000256" key="3">
    <source>
        <dbReference type="ARBA" id="ARBA00022630"/>
    </source>
</evidence>
<proteinExistence type="inferred from homology"/>
<protein>
    <submittedName>
        <fullName evidence="8">NAD(P)H-dependent oxidoreductase</fullName>
    </submittedName>
</protein>
<dbReference type="PANTHER" id="PTHR43673">
    <property type="entry name" value="NAD(P)H NITROREDUCTASE YDGI-RELATED"/>
    <property type="match status" value="1"/>
</dbReference>
<dbReference type="InterPro" id="IPR029479">
    <property type="entry name" value="Nitroreductase"/>
</dbReference>